<keyword evidence="3" id="KW-1185">Reference proteome</keyword>
<evidence type="ECO:0000313" key="2">
    <source>
        <dbReference type="EMBL" id="MXQ91452.1"/>
    </source>
</evidence>
<evidence type="ECO:0000256" key="1">
    <source>
        <dbReference type="SAM" id="MobiDB-lite"/>
    </source>
</evidence>
<organism evidence="2 3">
    <name type="scientific">Bos mutus</name>
    <name type="common">wild yak</name>
    <dbReference type="NCBI Taxonomy" id="72004"/>
    <lineage>
        <taxon>Eukaryota</taxon>
        <taxon>Metazoa</taxon>
        <taxon>Chordata</taxon>
        <taxon>Craniata</taxon>
        <taxon>Vertebrata</taxon>
        <taxon>Euteleostomi</taxon>
        <taxon>Mammalia</taxon>
        <taxon>Eutheria</taxon>
        <taxon>Laurasiatheria</taxon>
        <taxon>Artiodactyla</taxon>
        <taxon>Ruminantia</taxon>
        <taxon>Pecora</taxon>
        <taxon>Bovidae</taxon>
        <taxon>Bovinae</taxon>
        <taxon>Bos</taxon>
    </lineage>
</organism>
<feature type="compositionally biased region" description="Basic and acidic residues" evidence="1">
    <location>
        <begin position="71"/>
        <end position="85"/>
    </location>
</feature>
<evidence type="ECO:0000313" key="3">
    <source>
        <dbReference type="Proteomes" id="UP000322234"/>
    </source>
</evidence>
<accession>A0A6B0RPJ3</accession>
<dbReference type="Proteomes" id="UP000322234">
    <property type="component" value="Unassembled WGS sequence"/>
</dbReference>
<name>A0A6B0RPJ3_9CETA</name>
<comment type="caution">
    <text evidence="2">The sequence shown here is derived from an EMBL/GenBank/DDBJ whole genome shotgun (WGS) entry which is preliminary data.</text>
</comment>
<proteinExistence type="predicted"/>
<dbReference type="EMBL" id="VBQZ03000071">
    <property type="protein sequence ID" value="MXQ91452.1"/>
    <property type="molecule type" value="Genomic_DNA"/>
</dbReference>
<feature type="region of interest" description="Disordered" evidence="1">
    <location>
        <begin position="69"/>
        <end position="102"/>
    </location>
</feature>
<feature type="region of interest" description="Disordered" evidence="1">
    <location>
        <begin position="1"/>
        <end position="24"/>
    </location>
</feature>
<protein>
    <submittedName>
        <fullName evidence="2">Uncharacterized protein</fullName>
    </submittedName>
</protein>
<dbReference type="AlphaFoldDB" id="A0A6B0RPJ3"/>
<gene>
    <name evidence="2" type="ORF">E5288_WYG004659</name>
</gene>
<reference evidence="2" key="1">
    <citation type="submission" date="2019-10" db="EMBL/GenBank/DDBJ databases">
        <title>The sequence and de novo assembly of the wild yak genome.</title>
        <authorList>
            <person name="Liu Y."/>
        </authorList>
    </citation>
    <scope>NUCLEOTIDE SEQUENCE [LARGE SCALE GENOMIC DNA]</scope>
    <source>
        <strain evidence="2">WY2019</strain>
    </source>
</reference>
<sequence length="102" mass="11311">MNGSQESRALSIAGRSASLNPRDTIDNGTTQVELLGNTAHTCHQSGLARQEQRRSSCIREEQCGQSPEALKNLEFRESARRTRPDARRHREAGPSESLLPEL</sequence>